<dbReference type="PANTHER" id="PTHR43095">
    <property type="entry name" value="SUGAR KINASE"/>
    <property type="match status" value="1"/>
</dbReference>
<comment type="caution">
    <text evidence="7">The sequence shown here is derived from an EMBL/GenBank/DDBJ whole genome shotgun (WGS) entry which is preliminary data.</text>
</comment>
<dbReference type="PROSITE" id="PS00445">
    <property type="entry name" value="FGGY_KINASES_2"/>
    <property type="match status" value="1"/>
</dbReference>
<keyword evidence="8" id="KW-1185">Reference proteome</keyword>
<evidence type="ECO:0000313" key="8">
    <source>
        <dbReference type="Proteomes" id="UP001597458"/>
    </source>
</evidence>
<feature type="domain" description="Carbohydrate kinase FGGY C-terminal" evidence="6">
    <location>
        <begin position="259"/>
        <end position="438"/>
    </location>
</feature>
<dbReference type="GO" id="GO:0016301">
    <property type="term" value="F:kinase activity"/>
    <property type="evidence" value="ECO:0007669"/>
    <property type="project" value="UniProtKB-KW"/>
</dbReference>
<evidence type="ECO:0000259" key="6">
    <source>
        <dbReference type="Pfam" id="PF02782"/>
    </source>
</evidence>
<dbReference type="InterPro" id="IPR018484">
    <property type="entry name" value="FGGY_N"/>
</dbReference>
<comment type="similarity">
    <text evidence="1 4">Belongs to the FGGY kinase family.</text>
</comment>
<dbReference type="PIRSF" id="PIRSF000538">
    <property type="entry name" value="GlpK"/>
    <property type="match status" value="1"/>
</dbReference>
<dbReference type="EMBL" id="JBHUMR010000024">
    <property type="protein sequence ID" value="MFD2618663.1"/>
    <property type="molecule type" value="Genomic_DNA"/>
</dbReference>
<evidence type="ECO:0000256" key="3">
    <source>
        <dbReference type="ARBA" id="ARBA00022777"/>
    </source>
</evidence>
<dbReference type="InterPro" id="IPR018483">
    <property type="entry name" value="Carb_kinase_FGGY_CS"/>
</dbReference>
<evidence type="ECO:0000256" key="2">
    <source>
        <dbReference type="ARBA" id="ARBA00022679"/>
    </source>
</evidence>
<dbReference type="Pfam" id="PF00370">
    <property type="entry name" value="FGGY_N"/>
    <property type="match status" value="1"/>
</dbReference>
<keyword evidence="2 4" id="KW-0808">Transferase</keyword>
<dbReference type="Pfam" id="PF02782">
    <property type="entry name" value="FGGY_C"/>
    <property type="match status" value="1"/>
</dbReference>
<dbReference type="Proteomes" id="UP001597458">
    <property type="component" value="Unassembled WGS sequence"/>
</dbReference>
<feature type="domain" description="Carbohydrate kinase FGGY N-terminal" evidence="5">
    <location>
        <begin position="8"/>
        <end position="249"/>
    </location>
</feature>
<dbReference type="EC" id="2.7.1.-" evidence="7"/>
<evidence type="ECO:0000259" key="5">
    <source>
        <dbReference type="Pfam" id="PF00370"/>
    </source>
</evidence>
<dbReference type="Gene3D" id="3.30.420.40">
    <property type="match status" value="2"/>
</dbReference>
<evidence type="ECO:0000256" key="1">
    <source>
        <dbReference type="ARBA" id="ARBA00009156"/>
    </source>
</evidence>
<evidence type="ECO:0000313" key="7">
    <source>
        <dbReference type="EMBL" id="MFD2618663.1"/>
    </source>
</evidence>
<dbReference type="InterPro" id="IPR018485">
    <property type="entry name" value="FGGY_C"/>
</dbReference>
<dbReference type="InterPro" id="IPR000577">
    <property type="entry name" value="Carb_kinase_FGGY"/>
</dbReference>
<dbReference type="CDD" id="cd07805">
    <property type="entry name" value="ASKHA_NBD_FGGY_CvXK-like"/>
    <property type="match status" value="1"/>
</dbReference>
<dbReference type="SUPFAM" id="SSF53067">
    <property type="entry name" value="Actin-like ATPase domain"/>
    <property type="match status" value="2"/>
</dbReference>
<reference evidence="8" key="1">
    <citation type="journal article" date="2019" name="Int. J. Syst. Evol. Microbiol.">
        <title>The Global Catalogue of Microorganisms (GCM) 10K type strain sequencing project: providing services to taxonomists for standard genome sequencing and annotation.</title>
        <authorList>
            <consortium name="The Broad Institute Genomics Platform"/>
            <consortium name="The Broad Institute Genome Sequencing Center for Infectious Disease"/>
            <person name="Wu L."/>
            <person name="Ma J."/>
        </authorList>
    </citation>
    <scope>NUCLEOTIDE SEQUENCE [LARGE SCALE GENOMIC DNA]</scope>
    <source>
        <strain evidence="8">TISTR 2241</strain>
    </source>
</reference>
<gene>
    <name evidence="7" type="ORF">ACFSTF_15340</name>
</gene>
<dbReference type="InterPro" id="IPR043129">
    <property type="entry name" value="ATPase_NBD"/>
</dbReference>
<sequence length="497" mass="55622">MVELPRHYVATFDVGSSVMKGMLIDQTGAISNLYDIELHTYLNDQFVEQDPKEWWKAFLTITNNWFVCGIKPSQIAAITFSGHMQDLITLDENGVPLTNAILYSDNRAYNQAKTIQEKFPEITSLSGNPFDSTSPLAKWLWLKEHEPDVESQTKTLLFGPKDYLIFRLTGQKVVDPTNASTLSLMMLTENNWIVSVLKAFDLDSIKLPNIRQSDEIIGEISHTVSELTGFAEGTLIFCGFGDAGSTSLGAGVIQEHDQYIYLGTTGWVASATSLYNDYKPGHFQLKYFQEDLFLDIASSSNSGNVHSWAVQQFSQGDYRLFEKQIEQTEPGSNGLLFLPYLNGQRSPVPDPHATGAFIGLTKKTTTKHMCRAVLEGLCFSFKQLIDLKSPHPPHSQIFYMIGGGTKSASWCQVMADVCHIMIKVPENAQYLPALGAAASPFIKLGWESSYEAFAENILSKRKSITYYPNLAAQSIYEKSYEHFKKIYPAINHLVDVH</sequence>
<organism evidence="7 8">
    <name type="scientific">Terrilactibacillus laevilacticus</name>
    <dbReference type="NCBI Taxonomy" id="1380157"/>
    <lineage>
        <taxon>Bacteria</taxon>
        <taxon>Bacillati</taxon>
        <taxon>Bacillota</taxon>
        <taxon>Bacilli</taxon>
        <taxon>Bacillales</taxon>
        <taxon>Bacillaceae</taxon>
        <taxon>Terrilactibacillus</taxon>
    </lineage>
</organism>
<evidence type="ECO:0000256" key="4">
    <source>
        <dbReference type="RuleBase" id="RU003733"/>
    </source>
</evidence>
<name>A0ABW5PUR5_9BACI</name>
<dbReference type="RefSeq" id="WP_141191521.1">
    <property type="nucleotide sequence ID" value="NZ_JBHUMR010000024.1"/>
</dbReference>
<dbReference type="InterPro" id="IPR050406">
    <property type="entry name" value="FGGY_Carb_Kinase"/>
</dbReference>
<accession>A0ABW5PUR5</accession>
<keyword evidence="3 4" id="KW-0418">Kinase</keyword>
<dbReference type="PANTHER" id="PTHR43095:SF5">
    <property type="entry name" value="XYLULOSE KINASE"/>
    <property type="match status" value="1"/>
</dbReference>
<proteinExistence type="inferred from homology"/>
<protein>
    <submittedName>
        <fullName evidence="7">FGGY-family carbohydrate kinase</fullName>
        <ecNumber evidence="7">2.7.1.-</ecNumber>
    </submittedName>
</protein>